<organism evidence="2 3">
    <name type="scientific">Frigidibacter albus</name>
    <dbReference type="NCBI Taxonomy" id="1465486"/>
    <lineage>
        <taxon>Bacteria</taxon>
        <taxon>Pseudomonadati</taxon>
        <taxon>Pseudomonadota</taxon>
        <taxon>Alphaproteobacteria</taxon>
        <taxon>Rhodobacterales</taxon>
        <taxon>Paracoccaceae</taxon>
        <taxon>Frigidibacter</taxon>
    </lineage>
</organism>
<evidence type="ECO:0000313" key="2">
    <source>
        <dbReference type="EMBL" id="MZQ90453.1"/>
    </source>
</evidence>
<evidence type="ECO:0000259" key="1">
    <source>
        <dbReference type="PROSITE" id="PS51459"/>
    </source>
</evidence>
<dbReference type="InterPro" id="IPR003812">
    <property type="entry name" value="Fido"/>
</dbReference>
<accession>A0A6L8VJS4</accession>
<reference evidence="2 3" key="1">
    <citation type="submission" date="2020-01" db="EMBL/GenBank/DDBJ databases">
        <title>Frigidibacter albus SP32T (=CGMCC 1.13995T).</title>
        <authorList>
            <person name="Liao X."/>
        </authorList>
    </citation>
    <scope>NUCLEOTIDE SEQUENCE [LARGE SCALE GENOMIC DNA]</scope>
    <source>
        <strain evidence="2 3">SP32</strain>
    </source>
</reference>
<dbReference type="NCBIfam" id="TIGR01550">
    <property type="entry name" value="DOC_P1"/>
    <property type="match status" value="1"/>
</dbReference>
<dbReference type="Pfam" id="PF02661">
    <property type="entry name" value="Fic"/>
    <property type="match status" value="1"/>
</dbReference>
<dbReference type="Proteomes" id="UP000477083">
    <property type="component" value="Unassembled WGS sequence"/>
</dbReference>
<gene>
    <name evidence="2" type="ORF">GS660_15250</name>
</gene>
<dbReference type="Gene3D" id="1.20.120.1870">
    <property type="entry name" value="Fic/DOC protein, Fido domain"/>
    <property type="match status" value="1"/>
</dbReference>
<feature type="domain" description="Fido" evidence="1">
    <location>
        <begin position="1"/>
        <end position="112"/>
    </location>
</feature>
<dbReference type="EMBL" id="WWNR01000010">
    <property type="protein sequence ID" value="MZQ90453.1"/>
    <property type="molecule type" value="Genomic_DNA"/>
</dbReference>
<evidence type="ECO:0000313" key="3">
    <source>
        <dbReference type="Proteomes" id="UP000477083"/>
    </source>
</evidence>
<proteinExistence type="predicted"/>
<dbReference type="PANTHER" id="PTHR39426:SF1">
    <property type="entry name" value="HOMOLOGY TO DEATH-ON-CURING PROTEIN OF PHAGE P1"/>
    <property type="match status" value="1"/>
</dbReference>
<protein>
    <submittedName>
        <fullName evidence="2">Type II toxin-antitoxin system death-on-curing family toxin</fullName>
    </submittedName>
</protein>
<comment type="caution">
    <text evidence="2">The sequence shown here is derived from an EMBL/GenBank/DDBJ whole genome shotgun (WGS) entry which is preliminary data.</text>
</comment>
<dbReference type="SUPFAM" id="SSF140931">
    <property type="entry name" value="Fic-like"/>
    <property type="match status" value="1"/>
</dbReference>
<sequence length="120" mass="13094">MADAILAHDAAMELGGRPGISSLHLIQSALARPSSGYHRPLSSKCAALLQSLVGNHGFIDGNKRTAWICVEILIERSGYRLAIPDDEPIDDLVVDAASGQIGYDALQSWFKDRLRRVERP</sequence>
<dbReference type="InterPro" id="IPR036597">
    <property type="entry name" value="Fido-like_dom_sf"/>
</dbReference>
<dbReference type="GO" id="GO:0016301">
    <property type="term" value="F:kinase activity"/>
    <property type="evidence" value="ECO:0007669"/>
    <property type="project" value="InterPro"/>
</dbReference>
<dbReference type="OrthoDB" id="9802752at2"/>
<dbReference type="PANTHER" id="PTHR39426">
    <property type="entry name" value="HOMOLOGY TO DEATH-ON-CURING PROTEIN OF PHAGE P1"/>
    <property type="match status" value="1"/>
</dbReference>
<dbReference type="PROSITE" id="PS51459">
    <property type="entry name" value="FIDO"/>
    <property type="match status" value="1"/>
</dbReference>
<dbReference type="AlphaFoldDB" id="A0A6L8VJS4"/>
<dbReference type="InterPro" id="IPR006440">
    <property type="entry name" value="Doc"/>
</dbReference>
<dbReference type="InterPro" id="IPR053737">
    <property type="entry name" value="Type_II_TA_Toxin"/>
</dbReference>
<name>A0A6L8VJS4_9RHOB</name>
<dbReference type="RefSeq" id="WP_161347840.1">
    <property type="nucleotide sequence ID" value="NZ_BMGW01000010.1"/>
</dbReference>
<keyword evidence="3" id="KW-1185">Reference proteome</keyword>